<keyword evidence="1" id="KW-1133">Transmembrane helix</keyword>
<dbReference type="Gene3D" id="3.40.250.10">
    <property type="entry name" value="Rhodanese-like domain"/>
    <property type="match status" value="1"/>
</dbReference>
<evidence type="ECO:0000256" key="1">
    <source>
        <dbReference type="SAM" id="Phobius"/>
    </source>
</evidence>
<evidence type="ECO:0000259" key="2">
    <source>
        <dbReference type="PROSITE" id="PS50206"/>
    </source>
</evidence>
<protein>
    <submittedName>
        <fullName evidence="3">Rhodanese-like domain-containing protein</fullName>
    </submittedName>
</protein>
<dbReference type="SUPFAM" id="SSF52821">
    <property type="entry name" value="Rhodanese/Cell cycle control phosphatase"/>
    <property type="match status" value="1"/>
</dbReference>
<evidence type="ECO:0000313" key="3">
    <source>
        <dbReference type="EMBL" id="MCZ2723633.1"/>
    </source>
</evidence>
<feature type="transmembrane region" description="Helical" evidence="1">
    <location>
        <begin position="12"/>
        <end position="29"/>
    </location>
</feature>
<sequence length="138" mass="14930">MMNQLIEFATTHWTLVAIFMVTALAVFWFESKGNAAALSPAAATTLINNEDAVVIDIRPATEFRTGHITNSINIPASTIKDQIDTLEKHKNTPIILVCKSGLTSGASASELQKSGFKVFKLQGGITEWQSASLPLVKK</sequence>
<dbReference type="PANTHER" id="PTHR43031">
    <property type="entry name" value="FAD-DEPENDENT OXIDOREDUCTASE"/>
    <property type="match status" value="1"/>
</dbReference>
<name>A0ABT4K0U2_9GAMM</name>
<dbReference type="PROSITE" id="PS50206">
    <property type="entry name" value="RHODANESE_3"/>
    <property type="match status" value="1"/>
</dbReference>
<dbReference type="SMART" id="SM00450">
    <property type="entry name" value="RHOD"/>
    <property type="match status" value="1"/>
</dbReference>
<keyword evidence="1" id="KW-0472">Membrane</keyword>
<keyword evidence="4" id="KW-1185">Reference proteome</keyword>
<organism evidence="3 4">
    <name type="scientific">Marinomonas phaeophyticola</name>
    <dbReference type="NCBI Taxonomy" id="3004091"/>
    <lineage>
        <taxon>Bacteria</taxon>
        <taxon>Pseudomonadati</taxon>
        <taxon>Pseudomonadota</taxon>
        <taxon>Gammaproteobacteria</taxon>
        <taxon>Oceanospirillales</taxon>
        <taxon>Oceanospirillaceae</taxon>
        <taxon>Marinomonas</taxon>
    </lineage>
</organism>
<keyword evidence="1" id="KW-0812">Transmembrane</keyword>
<evidence type="ECO:0000313" key="4">
    <source>
        <dbReference type="Proteomes" id="UP001149719"/>
    </source>
</evidence>
<dbReference type="InterPro" id="IPR001763">
    <property type="entry name" value="Rhodanese-like_dom"/>
</dbReference>
<dbReference type="PANTHER" id="PTHR43031:SF18">
    <property type="entry name" value="RHODANESE-RELATED SULFURTRANSFERASES"/>
    <property type="match status" value="1"/>
</dbReference>
<dbReference type="Proteomes" id="UP001149719">
    <property type="component" value="Unassembled WGS sequence"/>
</dbReference>
<dbReference type="Pfam" id="PF00581">
    <property type="entry name" value="Rhodanese"/>
    <property type="match status" value="1"/>
</dbReference>
<dbReference type="RefSeq" id="WP_269127773.1">
    <property type="nucleotide sequence ID" value="NZ_JAPUBN010000024.1"/>
</dbReference>
<dbReference type="InterPro" id="IPR050229">
    <property type="entry name" value="GlpE_sulfurtransferase"/>
</dbReference>
<accession>A0ABT4K0U2</accession>
<reference evidence="3" key="1">
    <citation type="submission" date="2022-12" db="EMBL/GenBank/DDBJ databases">
        <title>Marinomonas 15G1-11 sp. nov, isolated from marine algae.</title>
        <authorList>
            <person name="Butt M."/>
            <person name="Choi D.G."/>
            <person name="Kim J.M."/>
            <person name="Lee J.K."/>
            <person name="Baek J.H."/>
            <person name="Jeon C.O."/>
        </authorList>
    </citation>
    <scope>NUCLEOTIDE SEQUENCE</scope>
    <source>
        <strain evidence="3">15G1-11</strain>
    </source>
</reference>
<proteinExistence type="predicted"/>
<feature type="domain" description="Rhodanese" evidence="2">
    <location>
        <begin position="48"/>
        <end position="137"/>
    </location>
</feature>
<dbReference type="InterPro" id="IPR036873">
    <property type="entry name" value="Rhodanese-like_dom_sf"/>
</dbReference>
<comment type="caution">
    <text evidence="3">The sequence shown here is derived from an EMBL/GenBank/DDBJ whole genome shotgun (WGS) entry which is preliminary data.</text>
</comment>
<dbReference type="CDD" id="cd00158">
    <property type="entry name" value="RHOD"/>
    <property type="match status" value="1"/>
</dbReference>
<dbReference type="EMBL" id="JAPUBN010000024">
    <property type="protein sequence ID" value="MCZ2723633.1"/>
    <property type="molecule type" value="Genomic_DNA"/>
</dbReference>
<gene>
    <name evidence="3" type="ORF">O1D97_18950</name>
</gene>